<dbReference type="InterPro" id="IPR035965">
    <property type="entry name" value="PAS-like_dom_sf"/>
</dbReference>
<dbReference type="InterPro" id="IPR001610">
    <property type="entry name" value="PAC"/>
</dbReference>
<organism evidence="5 6">
    <name type="scientific">Aromatoleum toluvorans</name>
    <dbReference type="NCBI Taxonomy" id="92002"/>
    <lineage>
        <taxon>Bacteria</taxon>
        <taxon>Pseudomonadati</taxon>
        <taxon>Pseudomonadota</taxon>
        <taxon>Betaproteobacteria</taxon>
        <taxon>Rhodocyclales</taxon>
        <taxon>Rhodocyclaceae</taxon>
        <taxon>Aromatoleum</taxon>
    </lineage>
</organism>
<dbReference type="SMART" id="SM00086">
    <property type="entry name" value="PAC"/>
    <property type="match status" value="1"/>
</dbReference>
<proteinExistence type="predicted"/>
<dbReference type="EMBL" id="WTVN01000012">
    <property type="protein sequence ID" value="NMG44070.1"/>
    <property type="molecule type" value="Genomic_DNA"/>
</dbReference>
<evidence type="ECO:0000259" key="4">
    <source>
        <dbReference type="PROSITE" id="PS50887"/>
    </source>
</evidence>
<feature type="domain" description="GGDEF" evidence="4">
    <location>
        <begin position="268"/>
        <end position="401"/>
    </location>
</feature>
<evidence type="ECO:0000259" key="3">
    <source>
        <dbReference type="PROSITE" id="PS50113"/>
    </source>
</evidence>
<dbReference type="InterPro" id="IPR000014">
    <property type="entry name" value="PAS"/>
</dbReference>
<accession>A0ABX1PZK1</accession>
<dbReference type="SUPFAM" id="SSF55073">
    <property type="entry name" value="Nucleotide cyclase"/>
    <property type="match status" value="1"/>
</dbReference>
<dbReference type="InterPro" id="IPR000700">
    <property type="entry name" value="PAS-assoc_C"/>
</dbReference>
<dbReference type="NCBIfam" id="TIGR00229">
    <property type="entry name" value="sensory_box"/>
    <property type="match status" value="1"/>
</dbReference>
<keyword evidence="1" id="KW-0812">Transmembrane</keyword>
<comment type="caution">
    <text evidence="5">The sequence shown here is derived from an EMBL/GenBank/DDBJ whole genome shotgun (WGS) entry which is preliminary data.</text>
</comment>
<dbReference type="Gene3D" id="3.30.70.270">
    <property type="match status" value="1"/>
</dbReference>
<dbReference type="InterPro" id="IPR052163">
    <property type="entry name" value="DGC-Regulatory_Protein"/>
</dbReference>
<dbReference type="SMART" id="SM00267">
    <property type="entry name" value="GGDEF"/>
    <property type="match status" value="1"/>
</dbReference>
<dbReference type="PROSITE" id="PS50887">
    <property type="entry name" value="GGDEF"/>
    <property type="match status" value="1"/>
</dbReference>
<dbReference type="RefSeq" id="WP_169255936.1">
    <property type="nucleotide sequence ID" value="NZ_WTVN01000012.1"/>
</dbReference>
<protein>
    <submittedName>
        <fullName evidence="5">Diguanylate cyclase</fullName>
    </submittedName>
</protein>
<dbReference type="Pfam" id="PF00990">
    <property type="entry name" value="GGDEF"/>
    <property type="match status" value="1"/>
</dbReference>
<dbReference type="CDD" id="cd01949">
    <property type="entry name" value="GGDEF"/>
    <property type="match status" value="1"/>
</dbReference>
<dbReference type="Proteomes" id="UP000623795">
    <property type="component" value="Unassembled WGS sequence"/>
</dbReference>
<reference evidence="5 6" key="1">
    <citation type="submission" date="2019-12" db="EMBL/GenBank/DDBJ databases">
        <title>Comparative genomics gives insights into the taxonomy of the Azoarcus-Aromatoleum group and reveals separate origins of nif in the plant-associated Azoarcus and non-plant-associated Aromatoleum sub-groups.</title>
        <authorList>
            <person name="Lafos M."/>
            <person name="Maluk M."/>
            <person name="Batista M."/>
            <person name="Junghare M."/>
            <person name="Carmona M."/>
            <person name="Faoro H."/>
            <person name="Cruz L.M."/>
            <person name="Battistoni F."/>
            <person name="De Souza E."/>
            <person name="Pedrosa F."/>
            <person name="Chen W.-M."/>
            <person name="Poole P.S."/>
            <person name="Dixon R.A."/>
            <person name="James E.K."/>
        </authorList>
    </citation>
    <scope>NUCLEOTIDE SEQUENCE [LARGE SCALE GENOMIC DNA]</scope>
    <source>
        <strain evidence="5 6">Td21</strain>
    </source>
</reference>
<keyword evidence="6" id="KW-1185">Reference proteome</keyword>
<evidence type="ECO:0000313" key="6">
    <source>
        <dbReference type="Proteomes" id="UP000623795"/>
    </source>
</evidence>
<dbReference type="Gene3D" id="3.30.450.20">
    <property type="entry name" value="PAS domain"/>
    <property type="match status" value="1"/>
</dbReference>
<dbReference type="PROSITE" id="PS50112">
    <property type="entry name" value="PAS"/>
    <property type="match status" value="1"/>
</dbReference>
<feature type="domain" description="PAC" evidence="3">
    <location>
        <begin position="184"/>
        <end position="236"/>
    </location>
</feature>
<dbReference type="PANTHER" id="PTHR46663:SF3">
    <property type="entry name" value="SLL0267 PROTEIN"/>
    <property type="match status" value="1"/>
</dbReference>
<name>A0ABX1PZK1_9RHOO</name>
<dbReference type="InterPro" id="IPR043128">
    <property type="entry name" value="Rev_trsase/Diguanyl_cyclase"/>
</dbReference>
<evidence type="ECO:0000256" key="1">
    <source>
        <dbReference type="SAM" id="Phobius"/>
    </source>
</evidence>
<dbReference type="NCBIfam" id="TIGR00254">
    <property type="entry name" value="GGDEF"/>
    <property type="match status" value="1"/>
</dbReference>
<evidence type="ECO:0000313" key="5">
    <source>
        <dbReference type="EMBL" id="NMG44070.1"/>
    </source>
</evidence>
<dbReference type="Pfam" id="PF13426">
    <property type="entry name" value="PAS_9"/>
    <property type="match status" value="1"/>
</dbReference>
<dbReference type="CDD" id="cd00130">
    <property type="entry name" value="PAS"/>
    <property type="match status" value="1"/>
</dbReference>
<evidence type="ECO:0000259" key="2">
    <source>
        <dbReference type="PROSITE" id="PS50112"/>
    </source>
</evidence>
<keyword evidence="1" id="KW-0472">Membrane</keyword>
<feature type="domain" description="PAS" evidence="2">
    <location>
        <begin position="111"/>
        <end position="157"/>
    </location>
</feature>
<dbReference type="PROSITE" id="PS50113">
    <property type="entry name" value="PAC"/>
    <property type="match status" value="1"/>
</dbReference>
<gene>
    <name evidence="5" type="ORF">GPA22_10050</name>
</gene>
<keyword evidence="1" id="KW-1133">Transmembrane helix</keyword>
<dbReference type="SUPFAM" id="SSF55785">
    <property type="entry name" value="PYP-like sensor domain (PAS domain)"/>
    <property type="match status" value="1"/>
</dbReference>
<dbReference type="SMART" id="SM00091">
    <property type="entry name" value="PAS"/>
    <property type="match status" value="1"/>
</dbReference>
<dbReference type="InterPro" id="IPR029787">
    <property type="entry name" value="Nucleotide_cyclase"/>
</dbReference>
<sequence length="412" mass="44840">MLPPRTSLTIFLVLAFAALTALGLWMLEGVLAAEELGDTAMAGQGVFIPFLSVSLGLLAAVVGWAVWPLVRSVGRPPDSSPGPSGYVTPSCAPEGGMPDFGQVRLPVSEYALETYKAAVDHAPAAIMITNNRGRIEYVNDAFLNTSGYSRREILGRSPAMFSAGHTRSEVYSDLWQTILSGRVWRGEVRNRRKSGEEYWENMAISPLRDRFGRVAHFVAVREDVTERRGREDDLRQLALVDSLTGIANRRYLLERAEQERQRAQRFGLALTLLMVDIDHFKAINDRHGHAVGDQAIRRVAQTCAGSVREIDIVGRYGGEEFVIVLPGTLPEGGRELAERLRRKIAAIDIAGADGASFGLTVSIGLAGFQPGDELEQVLASADAALYRAKSLGRNKVVAVTDCLRQGPAGDVQ</sequence>
<dbReference type="PANTHER" id="PTHR46663">
    <property type="entry name" value="DIGUANYLATE CYCLASE DGCT-RELATED"/>
    <property type="match status" value="1"/>
</dbReference>
<feature type="transmembrane region" description="Helical" evidence="1">
    <location>
        <begin position="48"/>
        <end position="70"/>
    </location>
</feature>
<dbReference type="InterPro" id="IPR000160">
    <property type="entry name" value="GGDEF_dom"/>
</dbReference>